<protein>
    <submittedName>
        <fullName evidence="1">Uncharacterized protein</fullName>
    </submittedName>
</protein>
<dbReference type="AlphaFoldDB" id="A0AAV4QMK0"/>
<reference evidence="1 2" key="1">
    <citation type="submission" date="2021-06" db="EMBL/GenBank/DDBJ databases">
        <title>Caerostris darwini draft genome.</title>
        <authorList>
            <person name="Kono N."/>
            <person name="Arakawa K."/>
        </authorList>
    </citation>
    <scope>NUCLEOTIDE SEQUENCE [LARGE SCALE GENOMIC DNA]</scope>
</reference>
<accession>A0AAV4QMK0</accession>
<name>A0AAV4QMK0_9ARAC</name>
<evidence type="ECO:0000313" key="1">
    <source>
        <dbReference type="EMBL" id="GIY09290.1"/>
    </source>
</evidence>
<comment type="caution">
    <text evidence="1">The sequence shown here is derived from an EMBL/GenBank/DDBJ whole genome shotgun (WGS) entry which is preliminary data.</text>
</comment>
<feature type="non-terminal residue" evidence="1">
    <location>
        <position position="1"/>
    </location>
</feature>
<proteinExistence type="predicted"/>
<organism evidence="1 2">
    <name type="scientific">Caerostris darwini</name>
    <dbReference type="NCBI Taxonomy" id="1538125"/>
    <lineage>
        <taxon>Eukaryota</taxon>
        <taxon>Metazoa</taxon>
        <taxon>Ecdysozoa</taxon>
        <taxon>Arthropoda</taxon>
        <taxon>Chelicerata</taxon>
        <taxon>Arachnida</taxon>
        <taxon>Araneae</taxon>
        <taxon>Araneomorphae</taxon>
        <taxon>Entelegynae</taxon>
        <taxon>Araneoidea</taxon>
        <taxon>Araneidae</taxon>
        <taxon>Caerostris</taxon>
    </lineage>
</organism>
<dbReference type="EMBL" id="BPLQ01004598">
    <property type="protein sequence ID" value="GIY09290.1"/>
    <property type="molecule type" value="Genomic_DNA"/>
</dbReference>
<sequence length="148" mass="17403">RLQKAWQLSDAETKDLREWQKAAHQRFEALKSVALIDPGIVSSRKRRSIEETDRPSLSLEKLMDTSDALFYILYINIQHNFALPSGSRMHSSLLRRKPQTFANGKILLMSASKLWNPWYQLILEPFQTVKEKKKRRKHQLGIIYVLRN</sequence>
<gene>
    <name evidence="1" type="ORF">CDAR_574511</name>
</gene>
<keyword evidence="2" id="KW-1185">Reference proteome</keyword>
<evidence type="ECO:0000313" key="2">
    <source>
        <dbReference type="Proteomes" id="UP001054837"/>
    </source>
</evidence>
<dbReference type="Proteomes" id="UP001054837">
    <property type="component" value="Unassembled WGS sequence"/>
</dbReference>